<name>A0ABW2XJ42_9ACTN</name>
<keyword evidence="1" id="KW-1133">Transmembrane helix</keyword>
<evidence type="ECO:0000313" key="2">
    <source>
        <dbReference type="EMBL" id="MFD0686526.1"/>
    </source>
</evidence>
<evidence type="ECO:0000313" key="3">
    <source>
        <dbReference type="Proteomes" id="UP001597063"/>
    </source>
</evidence>
<gene>
    <name evidence="2" type="ORF">ACFQZM_18645</name>
</gene>
<comment type="caution">
    <text evidence="2">The sequence shown here is derived from an EMBL/GenBank/DDBJ whole genome shotgun (WGS) entry which is preliminary data.</text>
</comment>
<dbReference type="SUPFAM" id="SSF51445">
    <property type="entry name" value="(Trans)glycosidases"/>
    <property type="match status" value="1"/>
</dbReference>
<dbReference type="RefSeq" id="WP_242619807.1">
    <property type="nucleotide sequence ID" value="NZ_CAACUY010000339.1"/>
</dbReference>
<accession>A0ABW2XJ42</accession>
<protein>
    <recommendedName>
        <fullName evidence="4">GH18 domain-containing protein</fullName>
    </recommendedName>
</protein>
<reference evidence="3" key="1">
    <citation type="journal article" date="2019" name="Int. J. Syst. Evol. Microbiol.">
        <title>The Global Catalogue of Microorganisms (GCM) 10K type strain sequencing project: providing services to taxonomists for standard genome sequencing and annotation.</title>
        <authorList>
            <consortium name="The Broad Institute Genomics Platform"/>
            <consortium name="The Broad Institute Genome Sequencing Center for Infectious Disease"/>
            <person name="Wu L."/>
            <person name="Ma J."/>
        </authorList>
    </citation>
    <scope>NUCLEOTIDE SEQUENCE [LARGE SCALE GENOMIC DNA]</scope>
    <source>
        <strain evidence="3">JCM 9371</strain>
    </source>
</reference>
<keyword evidence="3" id="KW-1185">Reference proteome</keyword>
<dbReference type="Proteomes" id="UP001597063">
    <property type="component" value="Unassembled WGS sequence"/>
</dbReference>
<evidence type="ECO:0000256" key="1">
    <source>
        <dbReference type="SAM" id="Phobius"/>
    </source>
</evidence>
<feature type="transmembrane region" description="Helical" evidence="1">
    <location>
        <begin position="21"/>
        <end position="44"/>
    </location>
</feature>
<dbReference type="InterPro" id="IPR017853">
    <property type="entry name" value="GH"/>
</dbReference>
<keyword evidence="1" id="KW-0472">Membrane</keyword>
<dbReference type="Gene3D" id="3.20.20.80">
    <property type="entry name" value="Glycosidases"/>
    <property type="match status" value="1"/>
</dbReference>
<proteinExistence type="predicted"/>
<evidence type="ECO:0008006" key="4">
    <source>
        <dbReference type="Google" id="ProtNLM"/>
    </source>
</evidence>
<organism evidence="2 3">
    <name type="scientific">Actinomadura fibrosa</name>
    <dbReference type="NCBI Taxonomy" id="111802"/>
    <lineage>
        <taxon>Bacteria</taxon>
        <taxon>Bacillati</taxon>
        <taxon>Actinomycetota</taxon>
        <taxon>Actinomycetes</taxon>
        <taxon>Streptosporangiales</taxon>
        <taxon>Thermomonosporaceae</taxon>
        <taxon>Actinomadura</taxon>
    </lineage>
</organism>
<sequence>MARMGGFGGTGRGLLRRVSRWAGWTAAYALGLLALVSAGAWVWWQPEPKARGTEANALWARHQWVGEPHSDAEYRALGALLKQNRITDVYFHAGPFDGDGTVPPAKYRYARRLVEAVRRYAPGVRAQAYLGQVRKVDGGDGIDLDDPAVRERVLATDRIFLDLGFDGIHYDFEPIYPDDDAFLELMDRTRELTRSRGRLLSVSLEQPTLVDALQPVYKALLPRHGRFHYPPRPTRDFLNAVADRADQVAIMTYDVALPTRSLAGLHYARHTRWTLELIGDRTTVFIGVPTYRPVMGWADDLDVALRGVRRGLDQLDRPPARPYGVGVYAEWTTSPEEWARYRATWLPRTPDNFGG</sequence>
<keyword evidence="1" id="KW-0812">Transmembrane</keyword>
<dbReference type="EMBL" id="JBHTGP010000011">
    <property type="protein sequence ID" value="MFD0686526.1"/>
    <property type="molecule type" value="Genomic_DNA"/>
</dbReference>